<dbReference type="Pfam" id="PF22795">
    <property type="entry name" value="DUF4796_N"/>
    <property type="match status" value="1"/>
</dbReference>
<protein>
    <recommendedName>
        <fullName evidence="6">MKRN2 opposite strand protein</fullName>
    </recommendedName>
</protein>
<evidence type="ECO:0000259" key="3">
    <source>
        <dbReference type="Pfam" id="PF22795"/>
    </source>
</evidence>
<organism evidence="4 5">
    <name type="scientific">Hermetia illucens</name>
    <name type="common">Black soldier fly</name>
    <dbReference type="NCBI Taxonomy" id="343691"/>
    <lineage>
        <taxon>Eukaryota</taxon>
        <taxon>Metazoa</taxon>
        <taxon>Ecdysozoa</taxon>
        <taxon>Arthropoda</taxon>
        <taxon>Hexapoda</taxon>
        <taxon>Insecta</taxon>
        <taxon>Pterygota</taxon>
        <taxon>Neoptera</taxon>
        <taxon>Endopterygota</taxon>
        <taxon>Diptera</taxon>
        <taxon>Brachycera</taxon>
        <taxon>Stratiomyomorpha</taxon>
        <taxon>Stratiomyidae</taxon>
        <taxon>Hermetiinae</taxon>
        <taxon>Hermetia</taxon>
    </lineage>
</organism>
<feature type="compositionally biased region" description="Acidic residues" evidence="1">
    <location>
        <begin position="51"/>
        <end position="66"/>
    </location>
</feature>
<feature type="region of interest" description="Disordered" evidence="1">
    <location>
        <begin position="26"/>
        <end position="79"/>
    </location>
</feature>
<dbReference type="InterPro" id="IPR053921">
    <property type="entry name" value="MKRN2OS-like_C"/>
</dbReference>
<dbReference type="OrthoDB" id="10065749at2759"/>
<dbReference type="InterPro" id="IPR032016">
    <property type="entry name" value="MKRN2OS-like"/>
</dbReference>
<gene>
    <name evidence="4" type="ORF">HERILL_LOCUS2787</name>
</gene>
<evidence type="ECO:0000259" key="2">
    <source>
        <dbReference type="Pfam" id="PF16044"/>
    </source>
</evidence>
<evidence type="ECO:0008006" key="6">
    <source>
        <dbReference type="Google" id="ProtNLM"/>
    </source>
</evidence>
<dbReference type="PANTHER" id="PTHR33963:SF2">
    <property type="entry name" value="MKRN2 OPPOSITE STRAND PROTEIN"/>
    <property type="match status" value="1"/>
</dbReference>
<dbReference type="EMBL" id="LR899009">
    <property type="protein sequence ID" value="CAD7079575.1"/>
    <property type="molecule type" value="Genomic_DNA"/>
</dbReference>
<evidence type="ECO:0000313" key="4">
    <source>
        <dbReference type="EMBL" id="CAD7079575.1"/>
    </source>
</evidence>
<dbReference type="AlphaFoldDB" id="A0A7R8YPL1"/>
<dbReference type="InParanoid" id="A0A7R8YPL1"/>
<dbReference type="Pfam" id="PF16044">
    <property type="entry name" value="DUF4796_C"/>
    <property type="match status" value="1"/>
</dbReference>
<evidence type="ECO:0000256" key="1">
    <source>
        <dbReference type="SAM" id="MobiDB-lite"/>
    </source>
</evidence>
<evidence type="ECO:0000313" key="5">
    <source>
        <dbReference type="Proteomes" id="UP000594454"/>
    </source>
</evidence>
<name>A0A7R8YPL1_HERIL</name>
<accession>A0A7R8YPL1</accession>
<dbReference type="Proteomes" id="UP000594454">
    <property type="component" value="Chromosome 1"/>
</dbReference>
<feature type="domain" description="MKRN2 opposite strand protein-like N-terminal" evidence="3">
    <location>
        <begin position="159"/>
        <end position="178"/>
    </location>
</feature>
<dbReference type="InterPro" id="IPR053922">
    <property type="entry name" value="MKRN2OS-like_N"/>
</dbReference>
<proteinExistence type="predicted"/>
<keyword evidence="5" id="KW-1185">Reference proteome</keyword>
<feature type="domain" description="MKRN2 opposite strand protein-like C-terminal" evidence="2">
    <location>
        <begin position="180"/>
        <end position="324"/>
    </location>
</feature>
<reference evidence="4 5" key="1">
    <citation type="submission" date="2020-11" db="EMBL/GenBank/DDBJ databases">
        <authorList>
            <person name="Wallbank WR R."/>
            <person name="Pardo Diaz C."/>
            <person name="Kozak K."/>
            <person name="Martin S."/>
            <person name="Jiggins C."/>
            <person name="Moest M."/>
            <person name="Warren A I."/>
            <person name="Generalovic N T."/>
            <person name="Byers J.R.P. K."/>
            <person name="Montejo-Kovacevich G."/>
            <person name="Yen C E."/>
        </authorList>
    </citation>
    <scope>NUCLEOTIDE SEQUENCE [LARGE SCALE GENOMIC DNA]</scope>
</reference>
<sequence length="363" mass="41055">MAVDNVDPSSLDDPILEYILNEFEEHHQWDDSSSESESSDPQLDTSYFESDTFDSESEISESETDSASETSSEPEERADSQVIRLVTNDEDFQSLQSLFNDLEKGDSEGQSEDENSESETSGMSYAVFLHELRHIGFRLKIKIIKSLYDKMLSSIAGDPGIICFQHCTSKIFCAEFPELYPCAVVLRPTTGDFLNDYNNSTDLHIAVTTSKGTIVEFDRNGLQRHSDKSGQSSWSQCLLVENVPEPWHELWDEVLLQICKQPNWTTDDYNEEAYNCYTFVLTFLQAVGYSALSKDAENKTYFCEKYIVPRTTTAGKYISLYRKIRDYGLYTHSVGKDMSSHSGSSAAGLRGNFYGVKLCTIKE</sequence>
<dbReference type="PANTHER" id="PTHR33963">
    <property type="entry name" value="MKRN2 OPPOSITE STRAND PROTEIN"/>
    <property type="match status" value="1"/>
</dbReference>